<dbReference type="InterPro" id="IPR007838">
    <property type="entry name" value="Cell_div_ZapA-like"/>
</dbReference>
<comment type="caution">
    <text evidence="1">The sequence shown here is derived from an EMBL/GenBank/DDBJ whole genome shotgun (WGS) entry which is preliminary data.</text>
</comment>
<dbReference type="Proteomes" id="UP001249959">
    <property type="component" value="Unassembled WGS sequence"/>
</dbReference>
<keyword evidence="2" id="KW-1185">Reference proteome</keyword>
<gene>
    <name evidence="1" type="ORF">PQG45_09970</name>
</gene>
<evidence type="ECO:0000313" key="2">
    <source>
        <dbReference type="Proteomes" id="UP001249959"/>
    </source>
</evidence>
<sequence length="96" mass="10739">MSTKLPCNLLLGIQNVALKVSEQEESCVRKAANLVNRLVKYYEKETNSSDPSKIMALVALDLAMCGFKFETETISLNNNVQSENEQLLALVDEFQL</sequence>
<dbReference type="InterPro" id="IPR036192">
    <property type="entry name" value="Cell_div_ZapA-like_sf"/>
</dbReference>
<dbReference type="Pfam" id="PF05164">
    <property type="entry name" value="ZapA"/>
    <property type="match status" value="1"/>
</dbReference>
<keyword evidence="1" id="KW-0132">Cell division</keyword>
<organism evidence="1 2">
    <name type="scientific">Aquirufa regiilacus</name>
    <dbReference type="NCBI Taxonomy" id="3024868"/>
    <lineage>
        <taxon>Bacteria</taxon>
        <taxon>Pseudomonadati</taxon>
        <taxon>Bacteroidota</taxon>
        <taxon>Cytophagia</taxon>
        <taxon>Cytophagales</taxon>
        <taxon>Flectobacillaceae</taxon>
        <taxon>Aquirufa</taxon>
    </lineage>
</organism>
<reference evidence="1 2" key="1">
    <citation type="submission" date="2023-09" db="EMBL/GenBank/DDBJ databases">
        <title>Aquirufa genomes.</title>
        <authorList>
            <person name="Pitt A."/>
        </authorList>
    </citation>
    <scope>NUCLEOTIDE SEQUENCE [LARGE SCALE GENOMIC DNA]</scope>
    <source>
        <strain evidence="1 2">LEOWEIH-7C</strain>
    </source>
</reference>
<evidence type="ECO:0000313" key="1">
    <source>
        <dbReference type="EMBL" id="MDU0809362.1"/>
    </source>
</evidence>
<proteinExistence type="predicted"/>
<dbReference type="SUPFAM" id="SSF102829">
    <property type="entry name" value="Cell division protein ZapA-like"/>
    <property type="match status" value="1"/>
</dbReference>
<dbReference type="EMBL" id="JAVNWW010000005">
    <property type="protein sequence ID" value="MDU0809362.1"/>
    <property type="molecule type" value="Genomic_DNA"/>
</dbReference>
<dbReference type="GO" id="GO:0051301">
    <property type="term" value="P:cell division"/>
    <property type="evidence" value="ECO:0007669"/>
    <property type="project" value="UniProtKB-KW"/>
</dbReference>
<name>A0ABU3TU06_9BACT</name>
<dbReference type="RefSeq" id="WP_315576979.1">
    <property type="nucleotide sequence ID" value="NZ_JARDXH010000005.1"/>
</dbReference>
<keyword evidence="1" id="KW-0131">Cell cycle</keyword>
<protein>
    <submittedName>
        <fullName evidence="1">Cell division protein ZapA</fullName>
    </submittedName>
</protein>
<accession>A0ABU3TU06</accession>